<gene>
    <name evidence="2" type="ORF">B0A66_22505</name>
</gene>
<dbReference type="EMBL" id="MUGW01000089">
    <property type="protein sequence ID" value="OXA83181.1"/>
    <property type="molecule type" value="Genomic_DNA"/>
</dbReference>
<feature type="transmembrane region" description="Helical" evidence="1">
    <location>
        <begin position="55"/>
        <end position="74"/>
    </location>
</feature>
<keyword evidence="3" id="KW-1185">Reference proteome</keyword>
<dbReference type="AlphaFoldDB" id="A0A226GNX4"/>
<dbReference type="OrthoDB" id="711075at2"/>
<organism evidence="2 3">
    <name type="scientific">Flavobacterium hercynium</name>
    <dbReference type="NCBI Taxonomy" id="387094"/>
    <lineage>
        <taxon>Bacteria</taxon>
        <taxon>Pseudomonadati</taxon>
        <taxon>Bacteroidota</taxon>
        <taxon>Flavobacteriia</taxon>
        <taxon>Flavobacteriales</taxon>
        <taxon>Flavobacteriaceae</taxon>
        <taxon>Flavobacterium</taxon>
    </lineage>
</organism>
<comment type="caution">
    <text evidence="2">The sequence shown here is derived from an EMBL/GenBank/DDBJ whole genome shotgun (WGS) entry which is preliminary data.</text>
</comment>
<dbReference type="Proteomes" id="UP000198345">
    <property type="component" value="Unassembled WGS sequence"/>
</dbReference>
<proteinExistence type="predicted"/>
<accession>A0A226GNX4</accession>
<protein>
    <submittedName>
        <fullName evidence="2">Uncharacterized protein</fullName>
    </submittedName>
</protein>
<reference evidence="2 3" key="1">
    <citation type="submission" date="2016-11" db="EMBL/GenBank/DDBJ databases">
        <title>Whole genomes of Flavobacteriaceae.</title>
        <authorList>
            <person name="Stine C."/>
            <person name="Li C."/>
            <person name="Tadesse D."/>
        </authorList>
    </citation>
    <scope>NUCLEOTIDE SEQUENCE [LARGE SCALE GENOMIC DNA]</scope>
    <source>
        <strain evidence="2 3">DSM 18292</strain>
    </source>
</reference>
<keyword evidence="1" id="KW-0472">Membrane</keyword>
<feature type="transmembrane region" description="Helical" evidence="1">
    <location>
        <begin position="27"/>
        <end position="49"/>
    </location>
</feature>
<evidence type="ECO:0000256" key="1">
    <source>
        <dbReference type="SAM" id="Phobius"/>
    </source>
</evidence>
<evidence type="ECO:0000313" key="3">
    <source>
        <dbReference type="Proteomes" id="UP000198345"/>
    </source>
</evidence>
<sequence>MTIREKYNAQETITSFTIYPKKPSVALYRWILVVIMAVVLVLFLLNNMFDKGMRFGIYIVLWGFTLHSLYNIYIGSKVQYTFDIKNNAIFRSSPLSSRKKIMKLDEAVIFVNSEMASWYYAVGAKKSQFVKSYRISETFGSGKESDINQAAYDNYILASIYKLLNR</sequence>
<dbReference type="RefSeq" id="WP_089052083.1">
    <property type="nucleotide sequence ID" value="NZ_FXTV01000029.1"/>
</dbReference>
<evidence type="ECO:0000313" key="2">
    <source>
        <dbReference type="EMBL" id="OXA83181.1"/>
    </source>
</evidence>
<name>A0A226GNX4_9FLAO</name>
<keyword evidence="1" id="KW-0812">Transmembrane</keyword>
<keyword evidence="1" id="KW-1133">Transmembrane helix</keyword>